<accession>A0ABR2DGH5</accession>
<name>A0ABR2DGH5_9ROSI</name>
<keyword evidence="1" id="KW-0812">Transmembrane</keyword>
<keyword evidence="3" id="KW-1185">Reference proteome</keyword>
<dbReference type="Proteomes" id="UP001472677">
    <property type="component" value="Unassembled WGS sequence"/>
</dbReference>
<protein>
    <submittedName>
        <fullName evidence="2">Uncharacterized protein</fullName>
    </submittedName>
</protein>
<sequence length="183" mass="19954">MNESVIHFLVTGYSLLLARDILVLALHGAATGFLSATLNVELTKFSLSPRFLVLFPNVIIYMCVFKDFMARAISTNKVHGTKVFESEAVPVLSDSKSQDVVAENVQDVLSTEGDQEGNVSDLNLNDTQTYEKYTDTVAPCCAPDNSSCEEQVESAGVVAAETGCWNSFSQEHGLEHRDGLVEE</sequence>
<reference evidence="2 3" key="1">
    <citation type="journal article" date="2024" name="G3 (Bethesda)">
        <title>Genome assembly of Hibiscus sabdariffa L. provides insights into metabolisms of medicinal natural products.</title>
        <authorList>
            <person name="Kim T."/>
        </authorList>
    </citation>
    <scope>NUCLEOTIDE SEQUENCE [LARGE SCALE GENOMIC DNA]</scope>
    <source>
        <strain evidence="2">TK-2024</strain>
        <tissue evidence="2">Old leaves</tissue>
    </source>
</reference>
<comment type="caution">
    <text evidence="2">The sequence shown here is derived from an EMBL/GenBank/DDBJ whole genome shotgun (WGS) entry which is preliminary data.</text>
</comment>
<feature type="transmembrane region" description="Helical" evidence="1">
    <location>
        <begin position="51"/>
        <end position="69"/>
    </location>
</feature>
<keyword evidence="1" id="KW-0472">Membrane</keyword>
<evidence type="ECO:0000313" key="3">
    <source>
        <dbReference type="Proteomes" id="UP001472677"/>
    </source>
</evidence>
<evidence type="ECO:0000256" key="1">
    <source>
        <dbReference type="SAM" id="Phobius"/>
    </source>
</evidence>
<keyword evidence="1" id="KW-1133">Transmembrane helix</keyword>
<evidence type="ECO:0000313" key="2">
    <source>
        <dbReference type="EMBL" id="KAK8538036.1"/>
    </source>
</evidence>
<dbReference type="EMBL" id="JBBPBM010000028">
    <property type="protein sequence ID" value="KAK8538036.1"/>
    <property type="molecule type" value="Genomic_DNA"/>
</dbReference>
<gene>
    <name evidence="2" type="ORF">V6N12_044175</name>
</gene>
<organism evidence="2 3">
    <name type="scientific">Hibiscus sabdariffa</name>
    <name type="common">roselle</name>
    <dbReference type="NCBI Taxonomy" id="183260"/>
    <lineage>
        <taxon>Eukaryota</taxon>
        <taxon>Viridiplantae</taxon>
        <taxon>Streptophyta</taxon>
        <taxon>Embryophyta</taxon>
        <taxon>Tracheophyta</taxon>
        <taxon>Spermatophyta</taxon>
        <taxon>Magnoliopsida</taxon>
        <taxon>eudicotyledons</taxon>
        <taxon>Gunneridae</taxon>
        <taxon>Pentapetalae</taxon>
        <taxon>rosids</taxon>
        <taxon>malvids</taxon>
        <taxon>Malvales</taxon>
        <taxon>Malvaceae</taxon>
        <taxon>Malvoideae</taxon>
        <taxon>Hibiscus</taxon>
    </lineage>
</organism>
<proteinExistence type="predicted"/>